<dbReference type="GO" id="GO:0008999">
    <property type="term" value="F:protein-N-terminal-alanine acetyltransferase activity"/>
    <property type="evidence" value="ECO:0007669"/>
    <property type="project" value="TreeGrafter"/>
</dbReference>
<sequence length="199" mass="22477">MSTAAPAAPVPPLTRIETPRLILTLAPLEAAPRVVAYQRENWEHFARWSAPRGSEELSVANWRRRLEQFAADERAGMALRLMLFRDRDLSGPVLGVINFTQIFRGAFQACYLGYAIDYRLEGRGLMREALEAAIRHVFDAMKLHRIMVNYMPSNERSAALARRLGFIPEGIARDYLYIDGAWRDHVLTALTNPAAPKLG</sequence>
<comment type="similarity">
    <text evidence="3">Belongs to the acetyltransferase family. RimJ subfamily.</text>
</comment>
<dbReference type="InterPro" id="IPR000182">
    <property type="entry name" value="GNAT_dom"/>
</dbReference>
<dbReference type="AlphaFoldDB" id="A0A8J2YT08"/>
<name>A0A8J2YT08_9PROT</name>
<dbReference type="Gene3D" id="3.40.630.30">
    <property type="match status" value="1"/>
</dbReference>
<reference evidence="5" key="2">
    <citation type="submission" date="2020-09" db="EMBL/GenBank/DDBJ databases">
        <authorList>
            <person name="Sun Q."/>
            <person name="Zhou Y."/>
        </authorList>
    </citation>
    <scope>NUCLEOTIDE SEQUENCE</scope>
    <source>
        <strain evidence="5">CGMCC 1.15725</strain>
    </source>
</reference>
<dbReference type="InterPro" id="IPR016181">
    <property type="entry name" value="Acyl_CoA_acyltransferase"/>
</dbReference>
<dbReference type="SUPFAM" id="SSF55729">
    <property type="entry name" value="Acyl-CoA N-acyltransferases (Nat)"/>
    <property type="match status" value="1"/>
</dbReference>
<comment type="caution">
    <text evidence="5">The sequence shown here is derived from an EMBL/GenBank/DDBJ whole genome shotgun (WGS) entry which is preliminary data.</text>
</comment>
<evidence type="ECO:0000259" key="4">
    <source>
        <dbReference type="PROSITE" id="PS51186"/>
    </source>
</evidence>
<keyword evidence="6" id="KW-1185">Reference proteome</keyword>
<dbReference type="RefSeq" id="WP_229743657.1">
    <property type="nucleotide sequence ID" value="NZ_BMJQ01000005.1"/>
</dbReference>
<dbReference type="GO" id="GO:0005737">
    <property type="term" value="C:cytoplasm"/>
    <property type="evidence" value="ECO:0007669"/>
    <property type="project" value="TreeGrafter"/>
</dbReference>
<dbReference type="PANTHER" id="PTHR43792:SF8">
    <property type="entry name" value="[RIBOSOMAL PROTEIN US5]-ALANINE N-ACETYLTRANSFERASE"/>
    <property type="match status" value="1"/>
</dbReference>
<evidence type="ECO:0000313" key="5">
    <source>
        <dbReference type="EMBL" id="GGF16294.1"/>
    </source>
</evidence>
<dbReference type="InterPro" id="IPR051531">
    <property type="entry name" value="N-acetyltransferase"/>
</dbReference>
<evidence type="ECO:0000256" key="3">
    <source>
        <dbReference type="ARBA" id="ARBA00038502"/>
    </source>
</evidence>
<keyword evidence="2" id="KW-0012">Acyltransferase</keyword>
<dbReference type="EMBL" id="BMJQ01000005">
    <property type="protein sequence ID" value="GGF16294.1"/>
    <property type="molecule type" value="Genomic_DNA"/>
</dbReference>
<reference evidence="5" key="1">
    <citation type="journal article" date="2014" name="Int. J. Syst. Evol. Microbiol.">
        <title>Complete genome sequence of Corynebacterium casei LMG S-19264T (=DSM 44701T), isolated from a smear-ripened cheese.</title>
        <authorList>
            <consortium name="US DOE Joint Genome Institute (JGI-PGF)"/>
            <person name="Walter F."/>
            <person name="Albersmeier A."/>
            <person name="Kalinowski J."/>
            <person name="Ruckert C."/>
        </authorList>
    </citation>
    <scope>NUCLEOTIDE SEQUENCE</scope>
    <source>
        <strain evidence="5">CGMCC 1.15725</strain>
    </source>
</reference>
<protein>
    <submittedName>
        <fullName evidence="5">Ribosomal-protein-alanine N-acetyltransferase</fullName>
    </submittedName>
</protein>
<organism evidence="5 6">
    <name type="scientific">Aliidongia dinghuensis</name>
    <dbReference type="NCBI Taxonomy" id="1867774"/>
    <lineage>
        <taxon>Bacteria</taxon>
        <taxon>Pseudomonadati</taxon>
        <taxon>Pseudomonadota</taxon>
        <taxon>Alphaproteobacteria</taxon>
        <taxon>Rhodospirillales</taxon>
        <taxon>Dongiaceae</taxon>
        <taxon>Aliidongia</taxon>
    </lineage>
</organism>
<gene>
    <name evidence="5" type="ORF">GCM10011611_22590</name>
</gene>
<evidence type="ECO:0000313" key="6">
    <source>
        <dbReference type="Proteomes" id="UP000646365"/>
    </source>
</evidence>
<keyword evidence="1" id="KW-0808">Transferase</keyword>
<dbReference type="Proteomes" id="UP000646365">
    <property type="component" value="Unassembled WGS sequence"/>
</dbReference>
<evidence type="ECO:0000256" key="1">
    <source>
        <dbReference type="ARBA" id="ARBA00022679"/>
    </source>
</evidence>
<accession>A0A8J2YT08</accession>
<dbReference type="PROSITE" id="PS51186">
    <property type="entry name" value="GNAT"/>
    <property type="match status" value="1"/>
</dbReference>
<dbReference type="Pfam" id="PF13302">
    <property type="entry name" value="Acetyltransf_3"/>
    <property type="match status" value="1"/>
</dbReference>
<dbReference type="PANTHER" id="PTHR43792">
    <property type="entry name" value="GNAT FAMILY, PUTATIVE (AFU_ORTHOLOGUE AFUA_3G00765)-RELATED-RELATED"/>
    <property type="match status" value="1"/>
</dbReference>
<feature type="domain" description="N-acetyltransferase" evidence="4">
    <location>
        <begin position="32"/>
        <end position="193"/>
    </location>
</feature>
<proteinExistence type="inferred from homology"/>
<evidence type="ECO:0000256" key="2">
    <source>
        <dbReference type="ARBA" id="ARBA00023315"/>
    </source>
</evidence>